<evidence type="ECO:0000256" key="1">
    <source>
        <dbReference type="SAM" id="MobiDB-lite"/>
    </source>
</evidence>
<sequence length="164" mass="18368">MLLTFLFAIAFFISTSICDDPNGDGSKASTEALFGSGEGPHLGESDEIDLGSNTPSPTNSDEDEKPRKPLERQNAIRRRHKKNKKSQEEELLEPTRRPSRKEKAKLLFQKAADKAKLGAKATAEFAKKAGKAAGKKAKHVAEKAKEKYEDRKKRREEKQKLMEE</sequence>
<feature type="compositionally biased region" description="Basic residues" evidence="1">
    <location>
        <begin position="128"/>
        <end position="138"/>
    </location>
</feature>
<feature type="compositionally biased region" description="Basic residues" evidence="1">
    <location>
        <begin position="75"/>
        <end position="84"/>
    </location>
</feature>
<feature type="compositionally biased region" description="Basic and acidic residues" evidence="1">
    <location>
        <begin position="139"/>
        <end position="164"/>
    </location>
</feature>
<feature type="compositionally biased region" description="Basic and acidic residues" evidence="1">
    <location>
        <begin position="85"/>
        <end position="96"/>
    </location>
</feature>
<keyword evidence="2" id="KW-0732">Signal</keyword>
<name>A0A085M7P2_9BILA</name>
<feature type="region of interest" description="Disordered" evidence="1">
    <location>
        <begin position="20"/>
        <end position="104"/>
    </location>
</feature>
<protein>
    <submittedName>
        <fullName evidence="3">Uncharacterized protein</fullName>
    </submittedName>
</protein>
<gene>
    <name evidence="3" type="ORF">M513_05948</name>
</gene>
<evidence type="ECO:0000256" key="2">
    <source>
        <dbReference type="SAM" id="SignalP"/>
    </source>
</evidence>
<evidence type="ECO:0000313" key="3">
    <source>
        <dbReference type="EMBL" id="KFD53238.1"/>
    </source>
</evidence>
<organism evidence="3 4">
    <name type="scientific">Trichuris suis</name>
    <name type="common">pig whipworm</name>
    <dbReference type="NCBI Taxonomy" id="68888"/>
    <lineage>
        <taxon>Eukaryota</taxon>
        <taxon>Metazoa</taxon>
        <taxon>Ecdysozoa</taxon>
        <taxon>Nematoda</taxon>
        <taxon>Enoplea</taxon>
        <taxon>Dorylaimia</taxon>
        <taxon>Trichinellida</taxon>
        <taxon>Trichuridae</taxon>
        <taxon>Trichuris</taxon>
    </lineage>
</organism>
<keyword evidence="4" id="KW-1185">Reference proteome</keyword>
<dbReference type="AlphaFoldDB" id="A0A085M7P2"/>
<feature type="signal peptide" evidence="2">
    <location>
        <begin position="1"/>
        <end position="18"/>
    </location>
</feature>
<accession>A0A085M7P2</accession>
<dbReference type="Proteomes" id="UP000030764">
    <property type="component" value="Unassembled WGS sequence"/>
</dbReference>
<reference evidence="3 4" key="1">
    <citation type="journal article" date="2014" name="Nat. Genet.">
        <title>Genome and transcriptome of the porcine whipworm Trichuris suis.</title>
        <authorList>
            <person name="Jex A.R."/>
            <person name="Nejsum P."/>
            <person name="Schwarz E.M."/>
            <person name="Hu L."/>
            <person name="Young N.D."/>
            <person name="Hall R.S."/>
            <person name="Korhonen P.K."/>
            <person name="Liao S."/>
            <person name="Thamsborg S."/>
            <person name="Xia J."/>
            <person name="Xu P."/>
            <person name="Wang S."/>
            <person name="Scheerlinck J.P."/>
            <person name="Hofmann A."/>
            <person name="Sternberg P.W."/>
            <person name="Wang J."/>
            <person name="Gasser R.B."/>
        </authorList>
    </citation>
    <scope>NUCLEOTIDE SEQUENCE [LARGE SCALE GENOMIC DNA]</scope>
    <source>
        <strain evidence="3">DCEP-RM93M</strain>
    </source>
</reference>
<proteinExistence type="predicted"/>
<evidence type="ECO:0000313" key="4">
    <source>
        <dbReference type="Proteomes" id="UP000030764"/>
    </source>
</evidence>
<feature type="region of interest" description="Disordered" evidence="1">
    <location>
        <begin position="128"/>
        <end position="164"/>
    </location>
</feature>
<feature type="chain" id="PRO_5001795113" evidence="2">
    <location>
        <begin position="19"/>
        <end position="164"/>
    </location>
</feature>
<dbReference type="EMBL" id="KL363219">
    <property type="protein sequence ID" value="KFD53238.1"/>
    <property type="molecule type" value="Genomic_DNA"/>
</dbReference>